<dbReference type="STRING" id="476652.DEAC_c02450"/>
<accession>A0A0J1FXU8</accession>
<reference evidence="1 2" key="1">
    <citation type="submission" date="2015-06" db="EMBL/GenBank/DDBJ databases">
        <title>Draft genome of the moderately acidophilic sulfate reducer Candidatus Desulfosporosinus acididurans strain M1.</title>
        <authorList>
            <person name="Poehlein A."/>
            <person name="Petzsch P."/>
            <person name="Johnson B.D."/>
            <person name="Schloemann M."/>
            <person name="Daniel R."/>
            <person name="Muehling M."/>
        </authorList>
    </citation>
    <scope>NUCLEOTIDE SEQUENCE [LARGE SCALE GENOMIC DNA]</scope>
    <source>
        <strain evidence="1 2">M1</strain>
    </source>
</reference>
<comment type="caution">
    <text evidence="1">The sequence shown here is derived from an EMBL/GenBank/DDBJ whole genome shotgun (WGS) entry which is preliminary data.</text>
</comment>
<dbReference type="NCBIfam" id="NF033832">
    <property type="entry name" value="sce7726_fam"/>
    <property type="match status" value="1"/>
</dbReference>
<dbReference type="AlphaFoldDB" id="A0A0J1FXU8"/>
<proteinExistence type="predicted"/>
<protein>
    <recommendedName>
        <fullName evidence="3">Sce7726 family protein</fullName>
    </recommendedName>
</protein>
<dbReference type="RefSeq" id="WP_053006245.1">
    <property type="nucleotide sequence ID" value="NZ_LDZY01000001.1"/>
</dbReference>
<dbReference type="Proteomes" id="UP000036356">
    <property type="component" value="Unassembled WGS sequence"/>
</dbReference>
<dbReference type="InterPro" id="IPR047729">
    <property type="entry name" value="Sce7726-like"/>
</dbReference>
<keyword evidence="2" id="KW-1185">Reference proteome</keyword>
<gene>
    <name evidence="1" type="ORF">DEAC_c02450</name>
</gene>
<dbReference type="EMBL" id="LDZY01000001">
    <property type="protein sequence ID" value="KLU67838.1"/>
    <property type="molecule type" value="Genomic_DNA"/>
</dbReference>
<sequence>MKVYDKDIRKLLVEKFLNMKHFTSDPSTKLIYEMDICYGSSRVDVAVVNGKMHGYEIKSERDSLERLPYQIKAYNMIFDTVSIVAANDHLEKVNTLIPEFWGIYSVEKNKNEARLVRKRQAKINPSVDIFSVSQLLWKEELISLLMINGICKGIKSKTRQQLGRVAVEKIDCTVIKDFVRKSIKSREEWKAVELKQLYGDLPIS</sequence>
<name>A0A0J1FXU8_9FIRM</name>
<evidence type="ECO:0000313" key="1">
    <source>
        <dbReference type="EMBL" id="KLU67838.1"/>
    </source>
</evidence>
<evidence type="ECO:0008006" key="3">
    <source>
        <dbReference type="Google" id="ProtNLM"/>
    </source>
</evidence>
<evidence type="ECO:0000313" key="2">
    <source>
        <dbReference type="Proteomes" id="UP000036356"/>
    </source>
</evidence>
<organism evidence="1 2">
    <name type="scientific">Desulfosporosinus acididurans</name>
    <dbReference type="NCBI Taxonomy" id="476652"/>
    <lineage>
        <taxon>Bacteria</taxon>
        <taxon>Bacillati</taxon>
        <taxon>Bacillota</taxon>
        <taxon>Clostridia</taxon>
        <taxon>Eubacteriales</taxon>
        <taxon>Desulfitobacteriaceae</taxon>
        <taxon>Desulfosporosinus</taxon>
    </lineage>
</organism>
<dbReference type="PATRIC" id="fig|476652.3.peg.240"/>